<dbReference type="PIRSF" id="PIRSF019422">
    <property type="entry name" value="MltA"/>
    <property type="match status" value="1"/>
</dbReference>
<feature type="signal peptide" evidence="6">
    <location>
        <begin position="1"/>
        <end position="18"/>
    </location>
</feature>
<sequence length="415" mass="44814">MPRCVLRLSLLTAFFVLAACASRTSLPPSGSVTQPTSAVPPVVVQEPEENARAAGFRLVTFADVAGWPASDVTPALTAFQKSCRSVTRRPDPSRLAISDDWLAPCAAAKSATDARAFFEASFTPVIVAEGDAFVTGYYEPEIEGCRQPTPDCNVPIYAPPEDLTRTEQPDPENPGRTKLMKGMVDANGVYSLYHDRAAIDAGALAKRGLEIAYAKDAIELFFLQIQGSGRLRLPDGGVMRIGYADQNGREYVGIGRRLREMDALAPGEASMQGIMRWLRANPDRGRALMHENKSYIFFQELTGEGPLGAMGTPVTPEVSLATDPRYVPLGAPVFLTTEYLNESRVMTPFQKLMVAQDTGGAIKGTNRFDLFWGAGARARTIAGGLASKGSAVILIPNVSANRLRSEMRLAALDLR</sequence>
<evidence type="ECO:0000259" key="7">
    <source>
        <dbReference type="SMART" id="SM00925"/>
    </source>
</evidence>
<dbReference type="PANTHER" id="PTHR30124">
    <property type="entry name" value="MEMBRANE-BOUND LYTIC MUREIN TRANSGLYCOSYLASE A"/>
    <property type="match status" value="1"/>
</dbReference>
<feature type="chain" id="PRO_5045914541" description="peptidoglycan lytic exotransglycosylase" evidence="6">
    <location>
        <begin position="19"/>
        <end position="415"/>
    </location>
</feature>
<accession>A0ABS6SFV9</accession>
<organism evidence="8 9">
    <name type="scientific">Pacificimonas pallii</name>
    <dbReference type="NCBI Taxonomy" id="2827236"/>
    <lineage>
        <taxon>Bacteria</taxon>
        <taxon>Pseudomonadati</taxon>
        <taxon>Pseudomonadota</taxon>
        <taxon>Alphaproteobacteria</taxon>
        <taxon>Sphingomonadales</taxon>
        <taxon>Sphingosinicellaceae</taxon>
        <taxon>Pacificimonas</taxon>
    </lineage>
</organism>
<dbReference type="EMBL" id="JAGSPA010000003">
    <property type="protein sequence ID" value="MBV7257303.1"/>
    <property type="molecule type" value="Genomic_DNA"/>
</dbReference>
<evidence type="ECO:0000256" key="3">
    <source>
        <dbReference type="ARBA" id="ARBA00023239"/>
    </source>
</evidence>
<comment type="catalytic activity">
    <reaction evidence="1">
        <text>Exolytic cleavage of the (1-&gt;4)-beta-glycosidic linkage between N-acetylmuramic acid (MurNAc) and N-acetylglucosamine (GlcNAc) residues in peptidoglycan, from either the reducing or the non-reducing ends of the peptidoglycan chains, with concomitant formation of a 1,6-anhydrobond in the MurNAc residue.</text>
        <dbReference type="EC" id="4.2.2.n1"/>
    </reaction>
</comment>
<keyword evidence="9" id="KW-1185">Reference proteome</keyword>
<keyword evidence="4" id="KW-0961">Cell wall biogenesis/degradation</keyword>
<gene>
    <name evidence="8" type="ORF">KCG44_10960</name>
</gene>
<proteinExistence type="predicted"/>
<reference evidence="8 9" key="1">
    <citation type="submission" date="2021-04" db="EMBL/GenBank/DDBJ databases">
        <authorList>
            <person name="Pira H."/>
            <person name="Risdian C."/>
            <person name="Wink J."/>
        </authorList>
    </citation>
    <scope>NUCLEOTIDE SEQUENCE [LARGE SCALE GENOMIC DNA]</scope>
    <source>
        <strain evidence="8 9">WHA3</strain>
    </source>
</reference>
<dbReference type="InterPro" id="IPR010611">
    <property type="entry name" value="3D_dom"/>
</dbReference>
<evidence type="ECO:0000313" key="8">
    <source>
        <dbReference type="EMBL" id="MBV7257303.1"/>
    </source>
</evidence>
<dbReference type="CDD" id="cd14668">
    <property type="entry name" value="mlta_B"/>
    <property type="match status" value="1"/>
</dbReference>
<dbReference type="CDD" id="cd14485">
    <property type="entry name" value="mltA_like_LT_A"/>
    <property type="match status" value="1"/>
</dbReference>
<dbReference type="PROSITE" id="PS51257">
    <property type="entry name" value="PROKAR_LIPOPROTEIN"/>
    <property type="match status" value="1"/>
</dbReference>
<evidence type="ECO:0000256" key="4">
    <source>
        <dbReference type="ARBA" id="ARBA00023316"/>
    </source>
</evidence>
<dbReference type="Proteomes" id="UP000722336">
    <property type="component" value="Unassembled WGS sequence"/>
</dbReference>
<evidence type="ECO:0000256" key="2">
    <source>
        <dbReference type="ARBA" id="ARBA00012587"/>
    </source>
</evidence>
<feature type="domain" description="Lytic transglycosylase MltA" evidence="7">
    <location>
        <begin position="141"/>
        <end position="299"/>
    </location>
</feature>
<evidence type="ECO:0000256" key="5">
    <source>
        <dbReference type="ARBA" id="ARBA00030918"/>
    </source>
</evidence>
<evidence type="ECO:0000313" key="9">
    <source>
        <dbReference type="Proteomes" id="UP000722336"/>
    </source>
</evidence>
<dbReference type="Pfam" id="PF03562">
    <property type="entry name" value="MltA"/>
    <property type="match status" value="1"/>
</dbReference>
<dbReference type="InterPro" id="IPR005300">
    <property type="entry name" value="MltA_B"/>
</dbReference>
<dbReference type="PANTHER" id="PTHR30124:SF0">
    <property type="entry name" value="MEMBRANE-BOUND LYTIC MUREIN TRANSGLYCOSYLASE A"/>
    <property type="match status" value="1"/>
</dbReference>
<dbReference type="EC" id="4.2.2.n1" evidence="2"/>
<dbReference type="SMART" id="SM00925">
    <property type="entry name" value="MltA"/>
    <property type="match status" value="1"/>
</dbReference>
<dbReference type="RefSeq" id="WP_218446125.1">
    <property type="nucleotide sequence ID" value="NZ_JAGSPA010000003.1"/>
</dbReference>
<keyword evidence="3" id="KW-0456">Lyase</keyword>
<comment type="caution">
    <text evidence="8">The sequence shown here is derived from an EMBL/GenBank/DDBJ whole genome shotgun (WGS) entry which is preliminary data.</text>
</comment>
<evidence type="ECO:0000256" key="1">
    <source>
        <dbReference type="ARBA" id="ARBA00001420"/>
    </source>
</evidence>
<name>A0ABS6SFV9_9SPHN</name>
<dbReference type="InterPro" id="IPR026044">
    <property type="entry name" value="MltA"/>
</dbReference>
<keyword evidence="6" id="KW-0732">Signal</keyword>
<evidence type="ECO:0000256" key="6">
    <source>
        <dbReference type="SAM" id="SignalP"/>
    </source>
</evidence>
<protein>
    <recommendedName>
        <fullName evidence="2">peptidoglycan lytic exotransglycosylase</fullName>
        <ecNumber evidence="2">4.2.2.n1</ecNumber>
    </recommendedName>
    <alternativeName>
        <fullName evidence="5">Murein hydrolase A</fullName>
    </alternativeName>
</protein>
<dbReference type="Pfam" id="PF06725">
    <property type="entry name" value="3D"/>
    <property type="match status" value="1"/>
</dbReference>